<dbReference type="AlphaFoldDB" id="A0A2S7XME8"/>
<keyword evidence="2" id="KW-1185">Reference proteome</keyword>
<accession>A0A2S7XME8</accession>
<sequence length="240" mass="26633">MVFNIVSADPVVDSVLSRVYDGYDQQGACWRAHSDSEDGFCCLKVKRQDRLNTAKSTRLYLLLTGQCYNNNGELDNSHASSGMVGAFVLGLEKNNVSIIAGHPRMPMGSWGTPPEDWSLVKLGPNDYWGWKSEGGYTGQGTSWSWYSFLAPYGKSIRELTAPLNFDDSGNCSEEDKCPSTIIEGKLEIDSTQIDEAVFPLHLTLEGKIKGKKFAPKTWVLPFDTKSWSYKKPKGLPDMEG</sequence>
<gene>
    <name evidence="1" type="ORF">CXB77_17465</name>
</gene>
<name>A0A2S7XME8_9GAMM</name>
<dbReference type="Proteomes" id="UP000239936">
    <property type="component" value="Unassembled WGS sequence"/>
</dbReference>
<comment type="caution">
    <text evidence="1">The sequence shown here is derived from an EMBL/GenBank/DDBJ whole genome shotgun (WGS) entry which is preliminary data.</text>
</comment>
<protein>
    <submittedName>
        <fullName evidence="1">Uncharacterized protein</fullName>
    </submittedName>
</protein>
<evidence type="ECO:0000313" key="1">
    <source>
        <dbReference type="EMBL" id="PQJ94917.1"/>
    </source>
</evidence>
<proteinExistence type="predicted"/>
<dbReference type="EMBL" id="PPGH01000038">
    <property type="protein sequence ID" value="PQJ94917.1"/>
    <property type="molecule type" value="Genomic_DNA"/>
</dbReference>
<reference evidence="1 2" key="1">
    <citation type="submission" date="2018-01" db="EMBL/GenBank/DDBJ databases">
        <title>The complete genome sequence of Chromatium okenii LaCa, a purple sulfur bacterium with a turbulent life.</title>
        <authorList>
            <person name="Luedin S.M."/>
            <person name="Liechti N."/>
            <person name="Storelli N."/>
            <person name="Danza F."/>
            <person name="Wittwer M."/>
            <person name="Pothier J.F."/>
            <person name="Tonolla M.A."/>
        </authorList>
    </citation>
    <scope>NUCLEOTIDE SEQUENCE [LARGE SCALE GENOMIC DNA]</scope>
    <source>
        <strain evidence="1 2">LaCa</strain>
    </source>
</reference>
<evidence type="ECO:0000313" key="2">
    <source>
        <dbReference type="Proteomes" id="UP000239936"/>
    </source>
</evidence>
<organism evidence="1 2">
    <name type="scientific">Chromatium okenii</name>
    <dbReference type="NCBI Taxonomy" id="61644"/>
    <lineage>
        <taxon>Bacteria</taxon>
        <taxon>Pseudomonadati</taxon>
        <taxon>Pseudomonadota</taxon>
        <taxon>Gammaproteobacteria</taxon>
        <taxon>Chromatiales</taxon>
        <taxon>Chromatiaceae</taxon>
        <taxon>Chromatium</taxon>
    </lineage>
</organism>